<dbReference type="Proteomes" id="UP000018144">
    <property type="component" value="Unassembled WGS sequence"/>
</dbReference>
<dbReference type="EMBL" id="HF936188">
    <property type="protein sequence ID" value="CCX15515.1"/>
    <property type="molecule type" value="Genomic_DNA"/>
</dbReference>
<evidence type="ECO:0000313" key="3">
    <source>
        <dbReference type="Proteomes" id="UP000018144"/>
    </source>
</evidence>
<organism evidence="2 3">
    <name type="scientific">Pyronema omphalodes (strain CBS 100304)</name>
    <name type="common">Pyronema confluens</name>
    <dbReference type="NCBI Taxonomy" id="1076935"/>
    <lineage>
        <taxon>Eukaryota</taxon>
        <taxon>Fungi</taxon>
        <taxon>Dikarya</taxon>
        <taxon>Ascomycota</taxon>
        <taxon>Pezizomycotina</taxon>
        <taxon>Pezizomycetes</taxon>
        <taxon>Pezizales</taxon>
        <taxon>Pyronemataceae</taxon>
        <taxon>Pyronema</taxon>
    </lineage>
</organism>
<sequence>MPLNKPHTYVSYKLQVMKTLPEVRVNSSTPISPPESTTRIPFEAGTKSPAPHPAKEPTTSTDQKTMKFPRSATGIKPPGGGHKFPPPVPRLPHLSNSKRDRSGTVSKRPADLEEQPFQGPKGHPALVVPRADYYRMERPPRVRQASHGHGHGQEPLQGLTGHSFLLSPNADYYRLERRRQAHPVSHSHHGHGDAPLLHLPKLPAVPYTAVFAGSGFGEGAEGEGRSPLLSPPGSLGQDSGFCSSGFDITPTTPGFSGADIELTEFTSSDHRRPKTAVPHASSHPAGPHRFRANHKPSLASLLLLATGLDQPQADPKPSFGFLFSPSGDQQSLASLYTEDTPAPILGALSLRSERSERDVLKLPSSSYLSPPLPSSLKPSLTSLRHSTASTINRCPFILSHLHLSTHTGFLSTRLLTSLHQLRHRISEITRDSPQRYVAYNRLAQCKLDVATLEANIGHLRVSFETLVLERRLGGLHIGVRRAIEDNLGSLENEGREVGRVWGEVWGRWEEMTARGAGDGGWWGWWWPGGECCGV</sequence>
<proteinExistence type="predicted"/>
<keyword evidence="3" id="KW-1185">Reference proteome</keyword>
<protein>
    <submittedName>
        <fullName evidence="2">Uncharacterized protein</fullName>
    </submittedName>
</protein>
<accession>U4L965</accession>
<feature type="compositionally biased region" description="Low complexity" evidence="1">
    <location>
        <begin position="27"/>
        <end position="41"/>
    </location>
</feature>
<evidence type="ECO:0000313" key="2">
    <source>
        <dbReference type="EMBL" id="CCX15515.1"/>
    </source>
</evidence>
<evidence type="ECO:0000256" key="1">
    <source>
        <dbReference type="SAM" id="MobiDB-lite"/>
    </source>
</evidence>
<feature type="region of interest" description="Disordered" evidence="1">
    <location>
        <begin position="141"/>
        <end position="160"/>
    </location>
</feature>
<reference evidence="2 3" key="1">
    <citation type="journal article" date="2013" name="PLoS Genet.">
        <title>The genome and development-dependent transcriptomes of Pyronema confluens: a window into fungal evolution.</title>
        <authorList>
            <person name="Traeger S."/>
            <person name="Altegoer F."/>
            <person name="Freitag M."/>
            <person name="Gabaldon T."/>
            <person name="Kempken F."/>
            <person name="Kumar A."/>
            <person name="Marcet-Houben M."/>
            <person name="Poggeler S."/>
            <person name="Stajich J.E."/>
            <person name="Nowrousian M."/>
        </authorList>
    </citation>
    <scope>NUCLEOTIDE SEQUENCE [LARGE SCALE GENOMIC DNA]</scope>
    <source>
        <strain evidence="3">CBS 100304</strain>
        <tissue evidence="2">Vegetative mycelium</tissue>
    </source>
</reference>
<feature type="region of interest" description="Disordered" evidence="1">
    <location>
        <begin position="218"/>
        <end position="243"/>
    </location>
</feature>
<name>U4L965_PYROM</name>
<dbReference type="AlphaFoldDB" id="U4L965"/>
<gene>
    <name evidence="2" type="ORF">PCON_01843</name>
</gene>
<feature type="region of interest" description="Disordered" evidence="1">
    <location>
        <begin position="266"/>
        <end position="292"/>
    </location>
</feature>
<feature type="region of interest" description="Disordered" evidence="1">
    <location>
        <begin position="25"/>
        <end position="125"/>
    </location>
</feature>